<dbReference type="InterPro" id="IPR002110">
    <property type="entry name" value="Ankyrin_rpt"/>
</dbReference>
<dbReference type="Pfam" id="PF14223">
    <property type="entry name" value="Retrotran_gag_2"/>
    <property type="match status" value="1"/>
</dbReference>
<keyword evidence="1" id="KW-1185">Reference proteome</keyword>
<feature type="non-terminal residue" evidence="2">
    <location>
        <position position="236"/>
    </location>
</feature>
<evidence type="ECO:0000313" key="2">
    <source>
        <dbReference type="RefSeq" id="XP_021833467.1"/>
    </source>
</evidence>
<dbReference type="Proteomes" id="UP000515124">
    <property type="component" value="Unplaced"/>
</dbReference>
<dbReference type="InterPro" id="IPR036770">
    <property type="entry name" value="Ankyrin_rpt-contain_sf"/>
</dbReference>
<evidence type="ECO:0000313" key="1">
    <source>
        <dbReference type="Proteomes" id="UP000515124"/>
    </source>
</evidence>
<dbReference type="GeneID" id="110773269"/>
<dbReference type="Gene3D" id="1.25.40.20">
    <property type="entry name" value="Ankyrin repeat-containing domain"/>
    <property type="match status" value="1"/>
</dbReference>
<reference evidence="2" key="1">
    <citation type="submission" date="2025-08" db="UniProtKB">
        <authorList>
            <consortium name="RefSeq"/>
        </authorList>
    </citation>
    <scope>IDENTIFICATION</scope>
</reference>
<accession>A0A6P5U2A9</accession>
<gene>
    <name evidence="2" type="primary">LOC110773269</name>
</gene>
<dbReference type="Pfam" id="PF12796">
    <property type="entry name" value="Ank_2"/>
    <property type="match status" value="1"/>
</dbReference>
<sequence>MEASGVLAGAIVMEVLHKNNYMHWSVLVKNYLLAQDLWDAVEATAEPPKGEDQDSDDRLKTWRKKNAMALHTIQISCGPEAFSVIRDMTSAKIAWDTLAERLTPQPLLPCNSPVQSANSSNNPGHDATVDDFHQHQPFFNAVRSGDWNKAKEFLTLHPNAIRTRIPYTKKTALYMAIELQHEHIVEGLVELMTEEDLEIKALGWTALAVAANRGNLKMVECMVEKSKNILSIAIEE</sequence>
<dbReference type="SMART" id="SM00248">
    <property type="entry name" value="ANK"/>
    <property type="match status" value="2"/>
</dbReference>
<dbReference type="AlphaFoldDB" id="A0A6P5U2A9"/>
<protein>
    <submittedName>
        <fullName evidence="2">Uncharacterized protein LOC110773269</fullName>
    </submittedName>
</protein>
<dbReference type="SUPFAM" id="SSF48403">
    <property type="entry name" value="Ankyrin repeat"/>
    <property type="match status" value="1"/>
</dbReference>
<dbReference type="RefSeq" id="XP_021833467.1">
    <property type="nucleotide sequence ID" value="XM_021977775.1"/>
</dbReference>
<dbReference type="KEGG" id="pavi:110773269"/>
<name>A0A6P5U2A9_PRUAV</name>
<proteinExistence type="predicted"/>
<organism evidence="1 2">
    <name type="scientific">Prunus avium</name>
    <name type="common">Cherry</name>
    <name type="synonym">Cerasus avium</name>
    <dbReference type="NCBI Taxonomy" id="42229"/>
    <lineage>
        <taxon>Eukaryota</taxon>
        <taxon>Viridiplantae</taxon>
        <taxon>Streptophyta</taxon>
        <taxon>Embryophyta</taxon>
        <taxon>Tracheophyta</taxon>
        <taxon>Spermatophyta</taxon>
        <taxon>Magnoliopsida</taxon>
        <taxon>eudicotyledons</taxon>
        <taxon>Gunneridae</taxon>
        <taxon>Pentapetalae</taxon>
        <taxon>rosids</taxon>
        <taxon>fabids</taxon>
        <taxon>Rosales</taxon>
        <taxon>Rosaceae</taxon>
        <taxon>Amygdaloideae</taxon>
        <taxon>Amygdaleae</taxon>
        <taxon>Prunus</taxon>
    </lineage>
</organism>